<accession>A0ABS4SLE3</accession>
<evidence type="ECO:0000313" key="2">
    <source>
        <dbReference type="Proteomes" id="UP000781958"/>
    </source>
</evidence>
<gene>
    <name evidence="1" type="ORF">J2851_003169</name>
</gene>
<keyword evidence="2" id="KW-1185">Reference proteome</keyword>
<name>A0ABS4SLE3_9PROT</name>
<dbReference type="PROSITE" id="PS51318">
    <property type="entry name" value="TAT"/>
    <property type="match status" value="1"/>
</dbReference>
<proteinExistence type="predicted"/>
<dbReference type="RefSeq" id="WP_209767313.1">
    <property type="nucleotide sequence ID" value="NZ_JAGINP010000010.1"/>
</dbReference>
<dbReference type="PANTHER" id="PTHR36573:SF1">
    <property type="entry name" value="INTERMEMBRANE PHOSPHOLIPID TRANSPORT SYSTEM BINDING PROTEIN MLAC"/>
    <property type="match status" value="1"/>
</dbReference>
<evidence type="ECO:0000313" key="1">
    <source>
        <dbReference type="EMBL" id="MBP2293386.1"/>
    </source>
</evidence>
<dbReference type="EMBL" id="JAGINP010000010">
    <property type="protein sequence ID" value="MBP2293386.1"/>
    <property type="molecule type" value="Genomic_DNA"/>
</dbReference>
<comment type="caution">
    <text evidence="1">The sequence shown here is derived from an EMBL/GenBank/DDBJ whole genome shotgun (WGS) entry which is preliminary data.</text>
</comment>
<dbReference type="PANTHER" id="PTHR36573">
    <property type="entry name" value="INTERMEMBRANE PHOSPHOLIPID TRANSPORT SYSTEM BINDING PROTEIN MLAC"/>
    <property type="match status" value="1"/>
</dbReference>
<dbReference type="Pfam" id="PF05494">
    <property type="entry name" value="MlaC"/>
    <property type="match status" value="1"/>
</dbReference>
<dbReference type="Proteomes" id="UP000781958">
    <property type="component" value="Unassembled WGS sequence"/>
</dbReference>
<reference evidence="1 2" key="1">
    <citation type="submission" date="2021-03" db="EMBL/GenBank/DDBJ databases">
        <title>Genomic Encyclopedia of Type Strains, Phase III (KMG-III): the genomes of soil and plant-associated and newly described type strains.</title>
        <authorList>
            <person name="Whitman W."/>
        </authorList>
    </citation>
    <scope>NUCLEOTIDE SEQUENCE [LARGE SCALE GENOMIC DNA]</scope>
    <source>
        <strain evidence="1 2">IMMIB AFH-6</strain>
    </source>
</reference>
<dbReference type="Gene3D" id="3.10.450.710">
    <property type="entry name" value="Tgt2/MlaC"/>
    <property type="match status" value="1"/>
</dbReference>
<organism evidence="1 2">
    <name type="scientific">Azospirillum rugosum</name>
    <dbReference type="NCBI Taxonomy" id="416170"/>
    <lineage>
        <taxon>Bacteria</taxon>
        <taxon>Pseudomonadati</taxon>
        <taxon>Pseudomonadota</taxon>
        <taxon>Alphaproteobacteria</taxon>
        <taxon>Rhodospirillales</taxon>
        <taxon>Azospirillaceae</taxon>
        <taxon>Azospirillum</taxon>
    </lineage>
</organism>
<dbReference type="InterPro" id="IPR006311">
    <property type="entry name" value="TAT_signal"/>
</dbReference>
<protein>
    <submittedName>
        <fullName evidence="1">Phospholipid transport system substrate-binding protein</fullName>
    </submittedName>
</protein>
<sequence>MLIRRQFLAAATFFGAAVWTPAPVGAQSGEAEARTFIQNLGDEAIRTFSDKTLPRQQAIQRFQALLHRGFDVPYIGRWVLGRFWNQATEQQQAEYQRLFERLIINTYAGRFLEYSGETFKVTGARSESGADSTVATQIVRPNGPPINLEWRVRHRDGHPKIIDVVVEGVSMGVTQRQEFASVIQQNGGKVDGLIQALRQKVG</sequence>
<dbReference type="InterPro" id="IPR008869">
    <property type="entry name" value="MlaC/ttg2D"/>
</dbReference>
<dbReference type="InterPro" id="IPR042245">
    <property type="entry name" value="Tgt2/MlaC_sf"/>
</dbReference>